<name>I0IFX4_PHYMF</name>
<dbReference type="RefSeq" id="WP_014437380.1">
    <property type="nucleotide sequence ID" value="NC_017080.1"/>
</dbReference>
<reference evidence="2 3" key="1">
    <citation type="submission" date="2012-02" db="EMBL/GenBank/DDBJ databases">
        <title>Complete genome sequence of Phycisphaera mikurensis NBRC 102666.</title>
        <authorList>
            <person name="Ankai A."/>
            <person name="Hosoyama A."/>
            <person name="Terui Y."/>
            <person name="Sekine M."/>
            <person name="Fukai R."/>
            <person name="Kato Y."/>
            <person name="Nakamura S."/>
            <person name="Yamada-Narita S."/>
            <person name="Kawakoshi A."/>
            <person name="Fukunaga Y."/>
            <person name="Yamazaki S."/>
            <person name="Fujita N."/>
        </authorList>
    </citation>
    <scope>NUCLEOTIDE SEQUENCE [LARGE SCALE GENOMIC DNA]</scope>
    <source>
        <strain evidence="3">NBRC 102666 / KCTC 22515 / FYK2301M01</strain>
    </source>
</reference>
<dbReference type="HOGENOM" id="CLU_1516551_0_0_0"/>
<evidence type="ECO:0000256" key="1">
    <source>
        <dbReference type="SAM" id="MobiDB-lite"/>
    </source>
</evidence>
<evidence type="ECO:0000313" key="2">
    <source>
        <dbReference type="EMBL" id="BAM04162.1"/>
    </source>
</evidence>
<feature type="compositionally biased region" description="Gly residues" evidence="1">
    <location>
        <begin position="98"/>
        <end position="111"/>
    </location>
</feature>
<dbReference type="Proteomes" id="UP000007881">
    <property type="component" value="Chromosome"/>
</dbReference>
<dbReference type="EMBL" id="AP012338">
    <property type="protein sequence ID" value="BAM04162.1"/>
    <property type="molecule type" value="Genomic_DNA"/>
</dbReference>
<evidence type="ECO:0000313" key="3">
    <source>
        <dbReference type="Proteomes" id="UP000007881"/>
    </source>
</evidence>
<accession>I0IFX4</accession>
<feature type="region of interest" description="Disordered" evidence="1">
    <location>
        <begin position="84"/>
        <end position="111"/>
    </location>
</feature>
<keyword evidence="3" id="KW-1185">Reference proteome</keyword>
<dbReference type="KEGG" id="phm:PSMK_20030"/>
<dbReference type="AlphaFoldDB" id="I0IFX4"/>
<proteinExistence type="predicted"/>
<dbReference type="STRING" id="1142394.PSMK_20030"/>
<protein>
    <submittedName>
        <fullName evidence="2">Uncharacterized protein</fullName>
    </submittedName>
</protein>
<sequence length="177" mass="18561">MSGDATPGQEAPKRPAPATRRAKRLRGWLIAAGLAEVAAAKRLARALIDAEGEHDASAWIDRIEARLPRENAGAWLSGLAAADRPAETLQETPVRGPAGVGTDGGGTDGGGVPLLPPTRPSEMKRQPLGRLPAVLRGGAWVLANRWSLPNRVGPRISRSLWMGRSVPSDPTPPSAAE</sequence>
<gene>
    <name evidence="2" type="ordered locus">PSMK_20030</name>
</gene>
<feature type="region of interest" description="Disordered" evidence="1">
    <location>
        <begin position="1"/>
        <end position="21"/>
    </location>
</feature>
<organism evidence="2 3">
    <name type="scientific">Phycisphaera mikurensis (strain NBRC 102666 / KCTC 22515 / FYK2301M01)</name>
    <dbReference type="NCBI Taxonomy" id="1142394"/>
    <lineage>
        <taxon>Bacteria</taxon>
        <taxon>Pseudomonadati</taxon>
        <taxon>Planctomycetota</taxon>
        <taxon>Phycisphaerae</taxon>
        <taxon>Phycisphaerales</taxon>
        <taxon>Phycisphaeraceae</taxon>
        <taxon>Phycisphaera</taxon>
    </lineage>
</organism>